<keyword evidence="8 9" id="KW-0472">Membrane</keyword>
<dbReference type="GO" id="GO:0005886">
    <property type="term" value="C:plasma membrane"/>
    <property type="evidence" value="ECO:0007669"/>
    <property type="project" value="UniProtKB-SubCell"/>
</dbReference>
<keyword evidence="11" id="KW-1185">Reference proteome</keyword>
<feature type="transmembrane region" description="Helical" evidence="9">
    <location>
        <begin position="172"/>
        <end position="194"/>
    </location>
</feature>
<evidence type="ECO:0000256" key="4">
    <source>
        <dbReference type="ARBA" id="ARBA00022692"/>
    </source>
</evidence>
<name>E2Q1F7_STRCL</name>
<evidence type="ECO:0000256" key="2">
    <source>
        <dbReference type="ARBA" id="ARBA00022475"/>
    </source>
</evidence>
<dbReference type="InterPro" id="IPR004623">
    <property type="entry name" value="KdpA"/>
</dbReference>
<dbReference type="OrthoDB" id="9763796at2"/>
<dbReference type="Pfam" id="PF03814">
    <property type="entry name" value="KdpA"/>
    <property type="match status" value="1"/>
</dbReference>
<sequence>MNATLAGWLQILALVAALALSHRPLGDHIARCLTDGRHLRAERVVHRAAGVPPDADQTWPAYLRSVLAFSLVSLALLYVLLRAQHLLPLSLGRPGVPPDLSFNTAVSFVTNTDWQAYAGERTLGHLVQMAGLTVQNFLSAAVGIAVAAALVRGFTRERSERVGHFWTDLTRLVVRVLLPIAFLFALVLAAGGVVQNLHGDQSLSTVAGGLQTLPGGPVASQESIKLLGTNGGGFYNANSAHPFENPTALTHLIEVYLLLVVPVALPRTFGTLVGDRRQGRAVLAVMALIWAVSVAVVTANEVLGVSSTAGREAGAMLEGKEQRLGVWASALFAAATTLTSCGATSSAHDSFTPGGGGILLFNMMLGEIAPGGAGSGLYGMLVLAVVTVFVAGLMVGRTPEYLGKKLGSREIKFASLYVLTTPVLALAGAGIAMGLPGERAAMGNPGPHGFSEVLYAFVSAANNNGSAFAGLQADTVWYNTALGLVMLVGRLLPMVFVLALAGSLAAQRRVPVTAGTLPTHRPQFVGLLTAVVLVVVGLTYFPALALGPLAEGLR</sequence>
<feature type="transmembrane region" description="Helical" evidence="9">
    <location>
        <begin position="281"/>
        <end position="304"/>
    </location>
</feature>
<dbReference type="AlphaFoldDB" id="E2Q1F7"/>
<keyword evidence="5 9" id="KW-0630">Potassium</keyword>
<dbReference type="PIRSF" id="PIRSF001294">
    <property type="entry name" value="K_ATPaseA"/>
    <property type="match status" value="1"/>
</dbReference>
<dbReference type="STRING" id="1901.BB341_00965"/>
<dbReference type="HAMAP" id="MF_00275">
    <property type="entry name" value="KdpA"/>
    <property type="match status" value="1"/>
</dbReference>
<feature type="transmembrane region" description="Helical" evidence="9">
    <location>
        <begin position="416"/>
        <end position="435"/>
    </location>
</feature>
<keyword evidence="10" id="KW-0378">Hydrolase</keyword>
<dbReference type="KEGG" id="sclf:BB341_00965"/>
<keyword evidence="7 9" id="KW-0406">Ion transport</keyword>
<feature type="transmembrane region" description="Helical" evidence="9">
    <location>
        <begin position="524"/>
        <end position="545"/>
    </location>
</feature>
<feature type="transmembrane region" description="Helical" evidence="9">
    <location>
        <begin position="61"/>
        <end position="80"/>
    </location>
</feature>
<keyword evidence="2 9" id="KW-1003">Cell membrane</keyword>
<proteinExistence type="inferred from homology"/>
<evidence type="ECO:0000256" key="8">
    <source>
        <dbReference type="ARBA" id="ARBA00023136"/>
    </source>
</evidence>
<comment type="subcellular location">
    <subcellularLocation>
        <location evidence="9">Cell membrane</location>
        <topology evidence="9">Multi-pass membrane protein</topology>
    </subcellularLocation>
</comment>
<comment type="function">
    <text evidence="9">Part of the high-affinity ATP-driven potassium transport (or Kdp) system, which catalyzes the hydrolysis of ATP coupled with the electrogenic transport of potassium into the cytoplasm. This subunit binds the extracellular potassium ions and delivers the ions to the membrane domain of KdpB through an intramembrane tunnel.</text>
</comment>
<dbReference type="GO" id="GO:0008556">
    <property type="term" value="F:P-type potassium transmembrane transporter activity"/>
    <property type="evidence" value="ECO:0007669"/>
    <property type="project" value="InterPro"/>
</dbReference>
<keyword evidence="1 9" id="KW-0813">Transport</keyword>
<evidence type="ECO:0000256" key="3">
    <source>
        <dbReference type="ARBA" id="ARBA00022538"/>
    </source>
</evidence>
<comment type="caution">
    <text evidence="9">Lacks conserved residue(s) required for the propagation of feature annotation.</text>
</comment>
<reference evidence="10 11" key="1">
    <citation type="journal article" date="2010" name="Genome Biol. Evol.">
        <title>The sequence of a 1.8-mb bacterial linear plasmid reveals a rich evolutionary reservoir of secondary metabolic pathways.</title>
        <authorList>
            <person name="Medema M.H."/>
            <person name="Trefzer A."/>
            <person name="Kovalchuk A."/>
            <person name="van den Berg M."/>
            <person name="Mueller U."/>
            <person name="Heijne W."/>
            <person name="Wu L."/>
            <person name="Alam M.T."/>
            <person name="Ronning C.M."/>
            <person name="Nierman W.C."/>
            <person name="Bovenberg R.A.L."/>
            <person name="Breitling R."/>
            <person name="Takano E."/>
        </authorList>
    </citation>
    <scope>NUCLEOTIDE SEQUENCE [LARGE SCALE GENOMIC DNA]</scope>
    <source>
        <strain evidence="11">ATCC 27064 / DSM 738 / JCM 4710 / NBRC 13307 / NCIMB 12785 / NRRL 3585 / VKM Ac-602</strain>
    </source>
</reference>
<dbReference type="PANTHER" id="PTHR30607">
    <property type="entry name" value="POTASSIUM-TRANSPORTING ATPASE A CHAIN"/>
    <property type="match status" value="1"/>
</dbReference>
<evidence type="ECO:0000256" key="1">
    <source>
        <dbReference type="ARBA" id="ARBA00022448"/>
    </source>
</evidence>
<dbReference type="RefSeq" id="WP_003962690.1">
    <property type="nucleotide sequence ID" value="NZ_CM000913.1"/>
</dbReference>
<dbReference type="GO" id="GO:0016787">
    <property type="term" value="F:hydrolase activity"/>
    <property type="evidence" value="ECO:0007669"/>
    <property type="project" value="UniProtKB-KW"/>
</dbReference>
<feature type="transmembrane region" description="Helical" evidence="9">
    <location>
        <begin position="481"/>
        <end position="504"/>
    </location>
</feature>
<dbReference type="GO" id="GO:0030955">
    <property type="term" value="F:potassium ion binding"/>
    <property type="evidence" value="ECO:0007669"/>
    <property type="project" value="UniProtKB-UniRule"/>
</dbReference>
<keyword evidence="3 9" id="KW-0633">Potassium transport</keyword>
<feature type="transmembrane region" description="Helical" evidence="9">
    <location>
        <begin position="375"/>
        <end position="395"/>
    </location>
</feature>
<gene>
    <name evidence="9" type="primary">kdpA</name>
    <name evidence="10" type="ORF">SCLAV_5516</name>
</gene>
<keyword evidence="4 9" id="KW-0812">Transmembrane</keyword>
<feature type="transmembrane region" description="Helical" evidence="9">
    <location>
        <begin position="248"/>
        <end position="269"/>
    </location>
</feature>
<organism evidence="10 11">
    <name type="scientific">Streptomyces clavuligerus</name>
    <dbReference type="NCBI Taxonomy" id="1901"/>
    <lineage>
        <taxon>Bacteria</taxon>
        <taxon>Bacillati</taxon>
        <taxon>Actinomycetota</taxon>
        <taxon>Actinomycetes</taxon>
        <taxon>Kitasatosporales</taxon>
        <taxon>Streptomycetaceae</taxon>
        <taxon>Streptomyces</taxon>
    </lineage>
</organism>
<evidence type="ECO:0000256" key="7">
    <source>
        <dbReference type="ARBA" id="ARBA00023065"/>
    </source>
</evidence>
<dbReference type="eggNOG" id="COG2060">
    <property type="taxonomic scope" value="Bacteria"/>
</dbReference>
<feature type="transmembrane region" description="Helical" evidence="9">
    <location>
        <begin position="129"/>
        <end position="151"/>
    </location>
</feature>
<evidence type="ECO:0000256" key="6">
    <source>
        <dbReference type="ARBA" id="ARBA00022989"/>
    </source>
</evidence>
<evidence type="ECO:0000313" key="10">
    <source>
        <dbReference type="EMBL" id="EFG10583.1"/>
    </source>
</evidence>
<dbReference type="GeneID" id="93728094"/>
<dbReference type="Proteomes" id="UP000002357">
    <property type="component" value="Chromosome"/>
</dbReference>
<dbReference type="EMBL" id="CM000913">
    <property type="protein sequence ID" value="EFG10583.1"/>
    <property type="molecule type" value="Genomic_DNA"/>
</dbReference>
<comment type="subunit">
    <text evidence="9">The system is composed of three essential subunits: KdpA, KdpB and KdpC.</text>
</comment>
<dbReference type="NCBIfam" id="TIGR00680">
    <property type="entry name" value="kdpA"/>
    <property type="match status" value="1"/>
</dbReference>
<comment type="similarity">
    <text evidence="9">Belongs to the KdpA family.</text>
</comment>
<dbReference type="PANTHER" id="PTHR30607:SF2">
    <property type="entry name" value="POTASSIUM-TRANSPORTING ATPASE POTASSIUM-BINDING SUBUNIT"/>
    <property type="match status" value="1"/>
</dbReference>
<protein>
    <recommendedName>
        <fullName evidence="9">Potassium-transporting ATPase potassium-binding subunit</fullName>
    </recommendedName>
    <alternativeName>
        <fullName evidence="9">ATP phosphohydrolase [potassium-transporting] A chain</fullName>
    </alternativeName>
    <alternativeName>
        <fullName evidence="9">Potassium-binding and translocating subunit A</fullName>
    </alternativeName>
    <alternativeName>
        <fullName evidence="9">Potassium-translocating ATPase A chain</fullName>
    </alternativeName>
</protein>
<evidence type="ECO:0000256" key="9">
    <source>
        <dbReference type="HAMAP-Rule" id="MF_00275"/>
    </source>
</evidence>
<accession>E2Q1F7</accession>
<keyword evidence="6 9" id="KW-1133">Transmembrane helix</keyword>
<evidence type="ECO:0000313" key="11">
    <source>
        <dbReference type="Proteomes" id="UP000002357"/>
    </source>
</evidence>
<evidence type="ECO:0000256" key="5">
    <source>
        <dbReference type="ARBA" id="ARBA00022958"/>
    </source>
</evidence>